<dbReference type="PROSITE" id="PS51847">
    <property type="entry name" value="SMP"/>
    <property type="match status" value="1"/>
</dbReference>
<evidence type="ECO:0000256" key="1">
    <source>
        <dbReference type="ARBA" id="ARBA00004370"/>
    </source>
</evidence>
<gene>
    <name evidence="9" type="ORF">ANDGO_05247</name>
</gene>
<comment type="subcellular location">
    <subcellularLocation>
        <location evidence="1">Membrane</location>
    </subcellularLocation>
</comment>
<dbReference type="EMBL" id="VRVR01000003">
    <property type="protein sequence ID" value="KAF0853079.1"/>
    <property type="molecule type" value="Genomic_DNA"/>
</dbReference>
<feature type="region of interest" description="Disordered" evidence="6">
    <location>
        <begin position="73"/>
        <end position="104"/>
    </location>
</feature>
<protein>
    <submittedName>
        <fullName evidence="9">ERMES protein Mmm1</fullName>
    </submittedName>
</protein>
<sequence length="353" mass="39231">MYNKSVPWTTFVFMYGYGALTVVVLYYLASFLVRMPWEFFLGALFGAFSLILGILSILFFCILRLPGYSRSEDSQKRIPVRGPRFKKKNKKSSISSNASAGSAQSPLSSGLAVGSAAVSPNVSGIAISSIGILSSPSAGGHSISASLHPNPSSGAHTPTEEFRRESCDWLNALVFNAYARFSPLLWTFAEEKLKARLQTAVSSEYVRGVHLQNLVLPSSTPVFSNMAFTESGMFTFSVDWNSDFQCTLSGELVANWPTPRFAGLPFVLSIQTVVIHGEFWGEFIDEDRICLWCESSPSLRVDISVTAGQNMRFSNSRQINELVNRKIRDVVREFLVFNRFVVDLKTEQFTRET</sequence>
<keyword evidence="4" id="KW-0446">Lipid-binding</keyword>
<evidence type="ECO:0000256" key="5">
    <source>
        <dbReference type="ARBA" id="ARBA00023136"/>
    </source>
</evidence>
<dbReference type="Pfam" id="PF10296">
    <property type="entry name" value="MMM1"/>
    <property type="match status" value="1"/>
</dbReference>
<feature type="domain" description="SMP-LTD" evidence="8">
    <location>
        <begin position="163"/>
        <end position="346"/>
    </location>
</feature>
<keyword evidence="2" id="KW-0813">Transport</keyword>
<feature type="compositionally biased region" description="Low complexity" evidence="6">
    <location>
        <begin position="92"/>
        <end position="104"/>
    </location>
</feature>
<evidence type="ECO:0000256" key="4">
    <source>
        <dbReference type="ARBA" id="ARBA00023121"/>
    </source>
</evidence>
<evidence type="ECO:0000313" key="10">
    <source>
        <dbReference type="Proteomes" id="UP000799049"/>
    </source>
</evidence>
<dbReference type="GO" id="GO:0016020">
    <property type="term" value="C:membrane"/>
    <property type="evidence" value="ECO:0007669"/>
    <property type="project" value="UniProtKB-SubCell"/>
</dbReference>
<proteinExistence type="predicted"/>
<keyword evidence="3" id="KW-0445">Lipid transport</keyword>
<dbReference type="Proteomes" id="UP000799049">
    <property type="component" value="Unassembled WGS sequence"/>
</dbReference>
<feature type="transmembrane region" description="Helical" evidence="7">
    <location>
        <begin position="39"/>
        <end position="63"/>
    </location>
</feature>
<evidence type="ECO:0000256" key="7">
    <source>
        <dbReference type="SAM" id="Phobius"/>
    </source>
</evidence>
<evidence type="ECO:0000259" key="8">
    <source>
        <dbReference type="PROSITE" id="PS51847"/>
    </source>
</evidence>
<keyword evidence="10" id="KW-1185">Reference proteome</keyword>
<keyword evidence="7" id="KW-0812">Transmembrane</keyword>
<evidence type="ECO:0000256" key="2">
    <source>
        <dbReference type="ARBA" id="ARBA00022448"/>
    </source>
</evidence>
<evidence type="ECO:0000256" key="6">
    <source>
        <dbReference type="SAM" id="MobiDB-lite"/>
    </source>
</evidence>
<accession>A0A8K0F4G6</accession>
<dbReference type="InterPro" id="IPR031468">
    <property type="entry name" value="SMP_LBD"/>
</dbReference>
<dbReference type="InterPro" id="IPR019411">
    <property type="entry name" value="MMM1_dom"/>
</dbReference>
<dbReference type="GO" id="GO:0006869">
    <property type="term" value="P:lipid transport"/>
    <property type="evidence" value="ECO:0007669"/>
    <property type="project" value="UniProtKB-KW"/>
</dbReference>
<dbReference type="AlphaFoldDB" id="A0A8K0F4G6"/>
<keyword evidence="7" id="KW-1133">Transmembrane helix</keyword>
<feature type="transmembrane region" description="Helical" evidence="7">
    <location>
        <begin position="12"/>
        <end position="33"/>
    </location>
</feature>
<organism evidence="9 10">
    <name type="scientific">Andalucia godoyi</name>
    <name type="common">Flagellate</name>
    <dbReference type="NCBI Taxonomy" id="505711"/>
    <lineage>
        <taxon>Eukaryota</taxon>
        <taxon>Discoba</taxon>
        <taxon>Jakobida</taxon>
        <taxon>Andalucina</taxon>
        <taxon>Andaluciidae</taxon>
        <taxon>Andalucia</taxon>
    </lineage>
</organism>
<evidence type="ECO:0000256" key="3">
    <source>
        <dbReference type="ARBA" id="ARBA00023055"/>
    </source>
</evidence>
<keyword evidence="5 7" id="KW-0472">Membrane</keyword>
<name>A0A8K0F4G6_ANDGO</name>
<reference evidence="9" key="1">
    <citation type="submission" date="2019-09" db="EMBL/GenBank/DDBJ databases">
        <title>The Mitochondrial Proteome of the Jakobid, Andalucia godoyi, a Protist With the Most Gene-Rich and Bacteria-Like Mitochondrial Genome.</title>
        <authorList>
            <person name="Gray M.W."/>
            <person name="Burger G."/>
            <person name="Derelle R."/>
            <person name="Klimes V."/>
            <person name="Leger M."/>
            <person name="Sarrasin M."/>
            <person name="Vlcek C."/>
            <person name="Roger A.J."/>
            <person name="Elias M."/>
            <person name="Lang B.F."/>
        </authorList>
    </citation>
    <scope>NUCLEOTIDE SEQUENCE</scope>
    <source>
        <strain evidence="9">And28</strain>
    </source>
</reference>
<comment type="caution">
    <text evidence="9">The sequence shown here is derived from an EMBL/GenBank/DDBJ whole genome shotgun (WGS) entry which is preliminary data.</text>
</comment>
<dbReference type="GO" id="GO:0008289">
    <property type="term" value="F:lipid binding"/>
    <property type="evidence" value="ECO:0007669"/>
    <property type="project" value="UniProtKB-KW"/>
</dbReference>
<evidence type="ECO:0000313" key="9">
    <source>
        <dbReference type="EMBL" id="KAF0853079.1"/>
    </source>
</evidence>